<name>A0A7K1SM27_9BACT</name>
<reference evidence="1 2" key="1">
    <citation type="submission" date="2019-12" db="EMBL/GenBank/DDBJ databases">
        <title>Spirosoma sp. HMF4905 genome sequencing and assembly.</title>
        <authorList>
            <person name="Kang H."/>
            <person name="Cha I."/>
            <person name="Kim H."/>
            <person name="Joh K."/>
        </authorList>
    </citation>
    <scope>NUCLEOTIDE SEQUENCE [LARGE SCALE GENOMIC DNA]</scope>
    <source>
        <strain evidence="1 2">HMF4905</strain>
    </source>
</reference>
<organism evidence="1 2">
    <name type="scientific">Spirosoma arboris</name>
    <dbReference type="NCBI Taxonomy" id="2682092"/>
    <lineage>
        <taxon>Bacteria</taxon>
        <taxon>Pseudomonadati</taxon>
        <taxon>Bacteroidota</taxon>
        <taxon>Cytophagia</taxon>
        <taxon>Cytophagales</taxon>
        <taxon>Cytophagaceae</taxon>
        <taxon>Spirosoma</taxon>
    </lineage>
</organism>
<evidence type="ECO:0000313" key="2">
    <source>
        <dbReference type="Proteomes" id="UP000436006"/>
    </source>
</evidence>
<dbReference type="EMBL" id="WPIN01000019">
    <property type="protein sequence ID" value="MVM34860.1"/>
    <property type="molecule type" value="Genomic_DNA"/>
</dbReference>
<gene>
    <name evidence="1" type="ORF">GO755_32830</name>
</gene>
<sequence>MKTYYCTVWYDGDKTPFEFDYIQAESEELALRDFKAWYTKCYEHMPNFEGAIYEVEESKNENSK</sequence>
<keyword evidence="2" id="KW-1185">Reference proteome</keyword>
<evidence type="ECO:0000313" key="1">
    <source>
        <dbReference type="EMBL" id="MVM34860.1"/>
    </source>
</evidence>
<accession>A0A7K1SM27</accession>
<dbReference type="Proteomes" id="UP000436006">
    <property type="component" value="Unassembled WGS sequence"/>
</dbReference>
<proteinExistence type="predicted"/>
<dbReference type="AlphaFoldDB" id="A0A7K1SM27"/>
<protein>
    <submittedName>
        <fullName evidence="1">Uncharacterized protein</fullName>
    </submittedName>
</protein>
<comment type="caution">
    <text evidence="1">The sequence shown here is derived from an EMBL/GenBank/DDBJ whole genome shotgun (WGS) entry which is preliminary data.</text>
</comment>
<dbReference type="RefSeq" id="WP_157589681.1">
    <property type="nucleotide sequence ID" value="NZ_WPIN01000019.1"/>
</dbReference>